<dbReference type="InterPro" id="IPR036880">
    <property type="entry name" value="Kunitz_BPTI_sf"/>
</dbReference>
<evidence type="ECO:0000313" key="4">
    <source>
        <dbReference type="Proteomes" id="UP001331761"/>
    </source>
</evidence>
<accession>A0AAN8FH15</accession>
<dbReference type="Gene3D" id="4.10.410.10">
    <property type="entry name" value="Pancreatic trypsin inhibitor Kunitz domain"/>
    <property type="match status" value="1"/>
</dbReference>
<evidence type="ECO:0000259" key="2">
    <source>
        <dbReference type="PROSITE" id="PS50279"/>
    </source>
</evidence>
<dbReference type="PANTHER" id="PTHR47248:SF8">
    <property type="entry name" value="BPTI_KUNITZ INHIBITOR DOMAIN-CONTAINING PROTEIN-RELATED"/>
    <property type="match status" value="1"/>
</dbReference>
<feature type="signal peptide" evidence="1">
    <location>
        <begin position="1"/>
        <end position="17"/>
    </location>
</feature>
<dbReference type="EMBL" id="WIXE01014906">
    <property type="protein sequence ID" value="KAK5973917.1"/>
    <property type="molecule type" value="Genomic_DNA"/>
</dbReference>
<dbReference type="SUPFAM" id="SSF57362">
    <property type="entry name" value="BPTI-like"/>
    <property type="match status" value="1"/>
</dbReference>
<keyword evidence="4" id="KW-1185">Reference proteome</keyword>
<dbReference type="GO" id="GO:0004867">
    <property type="term" value="F:serine-type endopeptidase inhibitor activity"/>
    <property type="evidence" value="ECO:0007669"/>
    <property type="project" value="InterPro"/>
</dbReference>
<comment type="caution">
    <text evidence="3">The sequence shown here is derived from an EMBL/GenBank/DDBJ whole genome shotgun (WGS) entry which is preliminary data.</text>
</comment>
<feature type="domain" description="BPTI/Kunitz inhibitor" evidence="2">
    <location>
        <begin position="29"/>
        <end position="83"/>
    </location>
</feature>
<dbReference type="Pfam" id="PF00014">
    <property type="entry name" value="Kunitz_BPTI"/>
    <property type="match status" value="1"/>
</dbReference>
<dbReference type="PANTHER" id="PTHR47248">
    <property type="entry name" value="PROTEIN CBG06772"/>
    <property type="match status" value="1"/>
</dbReference>
<evidence type="ECO:0000313" key="3">
    <source>
        <dbReference type="EMBL" id="KAK5973917.1"/>
    </source>
</evidence>
<keyword evidence="1" id="KW-0732">Signal</keyword>
<dbReference type="AlphaFoldDB" id="A0AAN8FH15"/>
<feature type="non-terminal residue" evidence="3">
    <location>
        <position position="166"/>
    </location>
</feature>
<gene>
    <name evidence="3" type="ORF">GCK32_018375</name>
</gene>
<feature type="chain" id="PRO_5043021733" evidence="1">
    <location>
        <begin position="18"/>
        <end position="166"/>
    </location>
</feature>
<organism evidence="3 4">
    <name type="scientific">Trichostrongylus colubriformis</name>
    <name type="common">Black scour worm</name>
    <dbReference type="NCBI Taxonomy" id="6319"/>
    <lineage>
        <taxon>Eukaryota</taxon>
        <taxon>Metazoa</taxon>
        <taxon>Ecdysozoa</taxon>
        <taxon>Nematoda</taxon>
        <taxon>Chromadorea</taxon>
        <taxon>Rhabditida</taxon>
        <taxon>Rhabditina</taxon>
        <taxon>Rhabditomorpha</taxon>
        <taxon>Strongyloidea</taxon>
        <taxon>Trichostrongylidae</taxon>
        <taxon>Trichostrongylus</taxon>
    </lineage>
</organism>
<dbReference type="Proteomes" id="UP001331761">
    <property type="component" value="Unassembled WGS sequence"/>
</dbReference>
<name>A0AAN8FH15_TRICO</name>
<proteinExistence type="predicted"/>
<dbReference type="SMART" id="SM00131">
    <property type="entry name" value="KU"/>
    <property type="match status" value="1"/>
</dbReference>
<evidence type="ECO:0000256" key="1">
    <source>
        <dbReference type="SAM" id="SignalP"/>
    </source>
</evidence>
<dbReference type="InterPro" id="IPR052861">
    <property type="entry name" value="BPTI/Kunitz_domain"/>
</dbReference>
<reference evidence="3 4" key="1">
    <citation type="submission" date="2019-10" db="EMBL/GenBank/DDBJ databases">
        <title>Assembly and Annotation for the nematode Trichostrongylus colubriformis.</title>
        <authorList>
            <person name="Martin J."/>
        </authorList>
    </citation>
    <scope>NUCLEOTIDE SEQUENCE [LARGE SCALE GENOMIC DNA]</scope>
    <source>
        <strain evidence="3">G859</strain>
        <tissue evidence="3">Whole worm</tissue>
    </source>
</reference>
<sequence length="166" mass="18367">MLLYLALTVSFVALSSQQPHVPENTYETCSTKLDRGDACCSSPNNTIRFFFDPELKQCFTYLYEGCGGGRNTFYTEEDCRSICIPADKFTCGGNRKPTGSCQVQNMTCPPGSSCILGGLGAGLCCDNISEKRWEREARKPFCPVGKPLKRNVFYGQEVWIGKSCAH</sequence>
<dbReference type="PROSITE" id="PS50279">
    <property type="entry name" value="BPTI_KUNITZ_2"/>
    <property type="match status" value="1"/>
</dbReference>
<dbReference type="InterPro" id="IPR002223">
    <property type="entry name" value="Kunitz_BPTI"/>
</dbReference>
<protein>
    <submittedName>
        <fullName evidence="3">Kunitz/Bovine pancreatic trypsin inhibitor domain protein</fullName>
    </submittedName>
</protein>